<evidence type="ECO:0000313" key="2">
    <source>
        <dbReference type="Proteomes" id="UP001139648"/>
    </source>
</evidence>
<keyword evidence="2" id="KW-1185">Reference proteome</keyword>
<gene>
    <name evidence="1" type="ORF">HD597_010112</name>
</gene>
<dbReference type="AlphaFoldDB" id="A0A9X2GSS0"/>
<proteinExistence type="predicted"/>
<dbReference type="EMBL" id="JAMZEB010000002">
    <property type="protein sequence ID" value="MCP2363092.1"/>
    <property type="molecule type" value="Genomic_DNA"/>
</dbReference>
<organism evidence="1 2">
    <name type="scientific">Nonomuraea thailandensis</name>
    <dbReference type="NCBI Taxonomy" id="1188745"/>
    <lineage>
        <taxon>Bacteria</taxon>
        <taxon>Bacillati</taxon>
        <taxon>Actinomycetota</taxon>
        <taxon>Actinomycetes</taxon>
        <taxon>Streptosporangiales</taxon>
        <taxon>Streptosporangiaceae</taxon>
        <taxon>Nonomuraea</taxon>
    </lineage>
</organism>
<accession>A0A9X2GSS0</accession>
<reference evidence="1" key="1">
    <citation type="submission" date="2022-06" db="EMBL/GenBank/DDBJ databases">
        <title>Sequencing the genomes of 1000 actinobacteria strains.</title>
        <authorList>
            <person name="Klenk H.-P."/>
        </authorList>
    </citation>
    <scope>NUCLEOTIDE SEQUENCE</scope>
    <source>
        <strain evidence="1">DSM 46694</strain>
    </source>
</reference>
<dbReference type="Proteomes" id="UP001139648">
    <property type="component" value="Unassembled WGS sequence"/>
</dbReference>
<protein>
    <submittedName>
        <fullName evidence="1">Anti-sigma regulatory factor (Ser/Thr protein kinase)</fullName>
    </submittedName>
</protein>
<dbReference type="RefSeq" id="WP_253754428.1">
    <property type="nucleotide sequence ID" value="NZ_JAMZEB010000002.1"/>
</dbReference>
<sequence>MPDLADGAEQLARNLVATAVRRTPPDGRIHIEIETTAEGLRLLVRDPRTPDPVGSREWSEISSFTLSFGTQSGPEGHEAWALLRSPDAVPA</sequence>
<evidence type="ECO:0000313" key="1">
    <source>
        <dbReference type="EMBL" id="MCP2363092.1"/>
    </source>
</evidence>
<comment type="caution">
    <text evidence="1">The sequence shown here is derived from an EMBL/GenBank/DDBJ whole genome shotgun (WGS) entry which is preliminary data.</text>
</comment>
<name>A0A9X2GSS0_9ACTN</name>